<reference evidence="2" key="1">
    <citation type="submission" date="2023-06" db="EMBL/GenBank/DDBJ databases">
        <title>Genomic of Parafulvivirga corallium.</title>
        <authorList>
            <person name="Wang G."/>
        </authorList>
    </citation>
    <scope>NUCLEOTIDE SEQUENCE</scope>
    <source>
        <strain evidence="2">BMA10</strain>
    </source>
</reference>
<accession>A0ABT8KGP1</accession>
<dbReference type="InterPro" id="IPR002126">
    <property type="entry name" value="Cadherin-like_dom"/>
</dbReference>
<name>A0ABT8KGP1_9BACT</name>
<dbReference type="Gene3D" id="2.60.40.60">
    <property type="entry name" value="Cadherins"/>
    <property type="match status" value="1"/>
</dbReference>
<dbReference type="EMBL" id="JAUJEA010000001">
    <property type="protein sequence ID" value="MDN5199876.1"/>
    <property type="molecule type" value="Genomic_DNA"/>
</dbReference>
<dbReference type="Gene3D" id="2.60.40.10">
    <property type="entry name" value="Immunoglobulins"/>
    <property type="match status" value="1"/>
</dbReference>
<comment type="caution">
    <text evidence="2">The sequence shown here is derived from an EMBL/GenBank/DDBJ whole genome shotgun (WGS) entry which is preliminary data.</text>
</comment>
<dbReference type="Proteomes" id="UP001172082">
    <property type="component" value="Unassembled WGS sequence"/>
</dbReference>
<evidence type="ECO:0000259" key="1">
    <source>
        <dbReference type="PROSITE" id="PS50268"/>
    </source>
</evidence>
<sequence>MKYFVAVVLVYSFCLEAIGQEGTPVGSNLEEYKPVFVPIKKSETVPGKEVVIKLNARNQKKSDIEYSFSWSLGGEINRLMNEFRWTPGEDHIGIHPIIFTATDKLTQQSVNQPAIIVVNEKRFAPTLRFNSTFNLKSNFIEIDEGEEFALIVRANDKNKQDDIMLDYYVDNDLEEKLPNAIFEVNDKVATFLWKPNNDQAQKRNFYLTFLAEDNSGLRSKKTYNILVNDITHPPVLKINTKEYYIDEGKALSFFVKAQDEDEEEITYDLITSDIKRGDYFFDSKTGKFQWKPGFDYAQKQSDYTLIFTATDGQDLDSDTIMIRVDPKNYPPTIEPIQEKQVRENQELVIKLDVADKNGDENLIVTAEADFDGFEMDTATKEFRWTPPFSFVQEMDKRVVHVKFKVSDGRYEDKKTVKITVYNREDPAKMLGSYNQTMNLAQGIYDELDSLDRKLDIVVKRKKFWNTFFDISTITIGAFTTIAGSSLASDDLRNTAVPIGSAATTLIGIHSVLDKSKDKLSDVKWKIVGLKGRVSRATNLITRKYGDSPGQEVSDTARFRKDLQDFIKTTDECDIERNRLLTEYTKLSSR</sequence>
<gene>
    <name evidence="2" type="ORF">QQ008_00845</name>
</gene>
<evidence type="ECO:0000313" key="3">
    <source>
        <dbReference type="Proteomes" id="UP001172082"/>
    </source>
</evidence>
<organism evidence="2 3">
    <name type="scientific">Splendidivirga corallicola</name>
    <dbReference type="NCBI Taxonomy" id="3051826"/>
    <lineage>
        <taxon>Bacteria</taxon>
        <taxon>Pseudomonadati</taxon>
        <taxon>Bacteroidota</taxon>
        <taxon>Cytophagia</taxon>
        <taxon>Cytophagales</taxon>
        <taxon>Splendidivirgaceae</taxon>
        <taxon>Splendidivirga</taxon>
    </lineage>
</organism>
<proteinExistence type="predicted"/>
<feature type="domain" description="Cadherin" evidence="1">
    <location>
        <begin position="255"/>
        <end position="333"/>
    </location>
</feature>
<protein>
    <recommendedName>
        <fullName evidence="1">Cadherin domain-containing protein</fullName>
    </recommendedName>
</protein>
<keyword evidence="3" id="KW-1185">Reference proteome</keyword>
<dbReference type="PROSITE" id="PS50268">
    <property type="entry name" value="CADHERIN_2"/>
    <property type="match status" value="1"/>
</dbReference>
<dbReference type="InterPro" id="IPR013783">
    <property type="entry name" value="Ig-like_fold"/>
</dbReference>
<dbReference type="RefSeq" id="WP_346749907.1">
    <property type="nucleotide sequence ID" value="NZ_JAUJEA010000001.1"/>
</dbReference>
<evidence type="ECO:0000313" key="2">
    <source>
        <dbReference type="EMBL" id="MDN5199876.1"/>
    </source>
</evidence>